<sequence length="98" mass="10766">NPWGALHVHVLPLFNGEPLRIPIEDLNVLVKRHIQAVVSAAPQKALATLDNDAAELIASGMVTLNSKLVGIDDSRLLSKVVEKWGFFWDQVLPYVEGV</sequence>
<accession>A0A0D7A3R8</accession>
<feature type="non-terminal residue" evidence="1">
    <location>
        <position position="98"/>
    </location>
</feature>
<dbReference type="Pfam" id="PF08539">
    <property type="entry name" value="HbrB"/>
    <property type="match status" value="1"/>
</dbReference>
<dbReference type="PANTHER" id="PTHR32428">
    <property type="entry name" value="TARGET OF RAPAMYCIN COMPLEX 2 SUBUNIT BIT61-RELATED"/>
    <property type="match status" value="1"/>
</dbReference>
<dbReference type="GO" id="GO:0031932">
    <property type="term" value="C:TORC2 complex"/>
    <property type="evidence" value="ECO:0007669"/>
    <property type="project" value="TreeGrafter"/>
</dbReference>
<dbReference type="GO" id="GO:0038203">
    <property type="term" value="P:TORC2 signaling"/>
    <property type="evidence" value="ECO:0007669"/>
    <property type="project" value="TreeGrafter"/>
</dbReference>
<dbReference type="PANTHER" id="PTHR32428:SF2">
    <property type="entry name" value="TARGET OF RAPAMYCIN COMPLEX 2 SUBUNIT BIT61-RELATED"/>
    <property type="match status" value="1"/>
</dbReference>
<feature type="non-terminal residue" evidence="1">
    <location>
        <position position="1"/>
    </location>
</feature>
<dbReference type="Proteomes" id="UP000054144">
    <property type="component" value="Unassembled WGS sequence"/>
</dbReference>
<evidence type="ECO:0000313" key="2">
    <source>
        <dbReference type="Proteomes" id="UP000054144"/>
    </source>
</evidence>
<name>A0A0D7A3R8_9AGAR</name>
<organism evidence="1 2">
    <name type="scientific">Fistulina hepatica ATCC 64428</name>
    <dbReference type="NCBI Taxonomy" id="1128425"/>
    <lineage>
        <taxon>Eukaryota</taxon>
        <taxon>Fungi</taxon>
        <taxon>Dikarya</taxon>
        <taxon>Basidiomycota</taxon>
        <taxon>Agaricomycotina</taxon>
        <taxon>Agaricomycetes</taxon>
        <taxon>Agaricomycetidae</taxon>
        <taxon>Agaricales</taxon>
        <taxon>Fistulinaceae</taxon>
        <taxon>Fistulina</taxon>
    </lineage>
</organism>
<protein>
    <submittedName>
        <fullName evidence="1">HbrB-like protein</fullName>
    </submittedName>
</protein>
<dbReference type="EMBL" id="KN882089">
    <property type="protein sequence ID" value="KIY44556.1"/>
    <property type="molecule type" value="Genomic_DNA"/>
</dbReference>
<evidence type="ECO:0000313" key="1">
    <source>
        <dbReference type="EMBL" id="KIY44556.1"/>
    </source>
</evidence>
<keyword evidence="2" id="KW-1185">Reference proteome</keyword>
<dbReference type="InterPro" id="IPR013745">
    <property type="entry name" value="Bit61/PRR5"/>
</dbReference>
<reference evidence="1 2" key="1">
    <citation type="journal article" date="2015" name="Fungal Genet. Biol.">
        <title>Evolution of novel wood decay mechanisms in Agaricales revealed by the genome sequences of Fistulina hepatica and Cylindrobasidium torrendii.</title>
        <authorList>
            <person name="Floudas D."/>
            <person name="Held B.W."/>
            <person name="Riley R."/>
            <person name="Nagy L.G."/>
            <person name="Koehler G."/>
            <person name="Ransdell A.S."/>
            <person name="Younus H."/>
            <person name="Chow J."/>
            <person name="Chiniquy J."/>
            <person name="Lipzen A."/>
            <person name="Tritt A."/>
            <person name="Sun H."/>
            <person name="Haridas S."/>
            <person name="LaButti K."/>
            <person name="Ohm R.A."/>
            <person name="Kues U."/>
            <person name="Blanchette R.A."/>
            <person name="Grigoriev I.V."/>
            <person name="Minto R.E."/>
            <person name="Hibbett D.S."/>
        </authorList>
    </citation>
    <scope>NUCLEOTIDE SEQUENCE [LARGE SCALE GENOMIC DNA]</scope>
    <source>
        <strain evidence="1 2">ATCC 64428</strain>
    </source>
</reference>
<dbReference type="OrthoDB" id="2290221at2759"/>
<dbReference type="AlphaFoldDB" id="A0A0D7A3R8"/>
<proteinExistence type="predicted"/>
<gene>
    <name evidence="1" type="ORF">FISHEDRAFT_6956</name>
</gene>